<dbReference type="AlphaFoldDB" id="A0AAQ4F996"/>
<evidence type="ECO:0000256" key="1">
    <source>
        <dbReference type="SAM" id="MobiDB-lite"/>
    </source>
</evidence>
<organism evidence="2 3">
    <name type="scientific">Amblyomma americanum</name>
    <name type="common">Lone star tick</name>
    <dbReference type="NCBI Taxonomy" id="6943"/>
    <lineage>
        <taxon>Eukaryota</taxon>
        <taxon>Metazoa</taxon>
        <taxon>Ecdysozoa</taxon>
        <taxon>Arthropoda</taxon>
        <taxon>Chelicerata</taxon>
        <taxon>Arachnida</taxon>
        <taxon>Acari</taxon>
        <taxon>Parasitiformes</taxon>
        <taxon>Ixodida</taxon>
        <taxon>Ixodoidea</taxon>
        <taxon>Ixodidae</taxon>
        <taxon>Amblyomminae</taxon>
        <taxon>Amblyomma</taxon>
    </lineage>
</organism>
<accession>A0AAQ4F996</accession>
<dbReference type="SUPFAM" id="SSF52540">
    <property type="entry name" value="P-loop containing nucleoside triphosphate hydrolases"/>
    <property type="match status" value="1"/>
</dbReference>
<reference evidence="2 3" key="1">
    <citation type="journal article" date="2023" name="Arcadia Sci">
        <title>De novo assembly of a long-read Amblyomma americanum tick genome.</title>
        <authorList>
            <person name="Chou S."/>
            <person name="Poskanzer K.E."/>
            <person name="Rollins M."/>
            <person name="Thuy-Boun P.S."/>
        </authorList>
    </citation>
    <scope>NUCLEOTIDE SEQUENCE [LARGE SCALE GENOMIC DNA]</scope>
    <source>
        <strain evidence="2">F_SG_1</strain>
        <tissue evidence="2">Salivary glands</tissue>
    </source>
</reference>
<dbReference type="PANTHER" id="PTHR24222">
    <property type="entry name" value="ABC TRANSPORTER B FAMILY"/>
    <property type="match status" value="1"/>
</dbReference>
<dbReference type="InterPro" id="IPR039421">
    <property type="entry name" value="Type_1_exporter"/>
</dbReference>
<feature type="region of interest" description="Disordered" evidence="1">
    <location>
        <begin position="69"/>
        <end position="110"/>
    </location>
</feature>
<feature type="compositionally biased region" description="Polar residues" evidence="1">
    <location>
        <begin position="98"/>
        <end position="110"/>
    </location>
</feature>
<proteinExistence type="predicted"/>
<dbReference type="Proteomes" id="UP001321473">
    <property type="component" value="Unassembled WGS sequence"/>
</dbReference>
<comment type="caution">
    <text evidence="2">The sequence shown here is derived from an EMBL/GenBank/DDBJ whole genome shotgun (WGS) entry which is preliminary data.</text>
</comment>
<keyword evidence="3" id="KW-1185">Reference proteome</keyword>
<dbReference type="InterPro" id="IPR027417">
    <property type="entry name" value="P-loop_NTPase"/>
</dbReference>
<dbReference type="GO" id="GO:0005886">
    <property type="term" value="C:plasma membrane"/>
    <property type="evidence" value="ECO:0007669"/>
    <property type="project" value="TreeGrafter"/>
</dbReference>
<evidence type="ECO:0000313" key="3">
    <source>
        <dbReference type="Proteomes" id="UP001321473"/>
    </source>
</evidence>
<name>A0AAQ4F996_AMBAM</name>
<feature type="compositionally biased region" description="Low complexity" evidence="1">
    <location>
        <begin position="75"/>
        <end position="87"/>
    </location>
</feature>
<evidence type="ECO:0000313" key="2">
    <source>
        <dbReference type="EMBL" id="KAK8783800.1"/>
    </source>
</evidence>
<protein>
    <submittedName>
        <fullName evidence="2">Uncharacterized protein</fullName>
    </submittedName>
</protein>
<gene>
    <name evidence="2" type="ORF">V5799_009835</name>
</gene>
<dbReference type="PANTHER" id="PTHR24222:SF76">
    <property type="entry name" value="MYCOBACTIN IMPORT ATP-BINDING_PERMEASE PROTEIN IRTB"/>
    <property type="match status" value="1"/>
</dbReference>
<dbReference type="EMBL" id="JARKHS020005162">
    <property type="protein sequence ID" value="KAK8783800.1"/>
    <property type="molecule type" value="Genomic_DNA"/>
</dbReference>
<dbReference type="Gene3D" id="3.40.50.300">
    <property type="entry name" value="P-loop containing nucleotide triphosphate hydrolases"/>
    <property type="match status" value="1"/>
</dbReference>
<dbReference type="GO" id="GO:0042626">
    <property type="term" value="F:ATPase-coupled transmembrane transporter activity"/>
    <property type="evidence" value="ECO:0007669"/>
    <property type="project" value="TreeGrafter"/>
</dbReference>
<sequence>MALCLASPQVVRDAIKEASTGRTCVIVSSKLSVIKDVDRIFVMQRGKVVEKGSHAELMRRQGVYHKLYTEEDGEPAAAEGAEGAAASETKDSDVASPSGLSLSPAQIRPS</sequence>